<dbReference type="InterPro" id="IPR025874">
    <property type="entry name" value="DZR"/>
</dbReference>
<dbReference type="RefSeq" id="WP_209530907.1">
    <property type="nucleotide sequence ID" value="NZ_JAEEGA010000014.1"/>
</dbReference>
<evidence type="ECO:0000259" key="1">
    <source>
        <dbReference type="Pfam" id="PF12773"/>
    </source>
</evidence>
<gene>
    <name evidence="2" type="ORF">I6N95_18940</name>
</gene>
<evidence type="ECO:0000313" key="3">
    <source>
        <dbReference type="Proteomes" id="UP000674938"/>
    </source>
</evidence>
<feature type="domain" description="DZANK-type" evidence="1">
    <location>
        <begin position="11"/>
        <end position="57"/>
    </location>
</feature>
<protein>
    <recommendedName>
        <fullName evidence="1">DZANK-type domain-containing protein</fullName>
    </recommendedName>
</protein>
<proteinExistence type="predicted"/>
<reference evidence="2" key="1">
    <citation type="submission" date="2020-12" db="EMBL/GenBank/DDBJ databases">
        <title>Vagococcus allomyrinae sp. nov. and Enterococcus lavae sp. nov., isolated from the larvae of Allomyrina dichotoma.</title>
        <authorList>
            <person name="Lee S.D."/>
        </authorList>
    </citation>
    <scope>NUCLEOTIDE SEQUENCE</scope>
    <source>
        <strain evidence="2">BWB3-3</strain>
    </source>
</reference>
<accession>A0A940PEG8</accession>
<dbReference type="AlphaFoldDB" id="A0A940PEG8"/>
<dbReference type="Proteomes" id="UP000674938">
    <property type="component" value="Unassembled WGS sequence"/>
</dbReference>
<evidence type="ECO:0000313" key="2">
    <source>
        <dbReference type="EMBL" id="MBP1043097.1"/>
    </source>
</evidence>
<comment type="caution">
    <text evidence="2">The sequence shown here is derived from an EMBL/GenBank/DDBJ whole genome shotgun (WGS) entry which is preliminary data.</text>
</comment>
<dbReference type="EMBL" id="JAEEGA010000014">
    <property type="protein sequence ID" value="MBP1043097.1"/>
    <property type="molecule type" value="Genomic_DNA"/>
</dbReference>
<name>A0A940PEG8_9ENTE</name>
<organism evidence="2 3">
    <name type="scientific">Vagococcus allomyrinae</name>
    <dbReference type="NCBI Taxonomy" id="2794353"/>
    <lineage>
        <taxon>Bacteria</taxon>
        <taxon>Bacillati</taxon>
        <taxon>Bacillota</taxon>
        <taxon>Bacilli</taxon>
        <taxon>Lactobacillales</taxon>
        <taxon>Enterococcaceae</taxon>
        <taxon>Vagococcus</taxon>
    </lineage>
</organism>
<dbReference type="Pfam" id="PF12773">
    <property type="entry name" value="DZR"/>
    <property type="match status" value="1"/>
</dbReference>
<sequence length="84" mass="9064">MVNTSNRFNPCQACGNEDISDVANFCIKCGTTLYNTCTNEDCGHTNPAAAYFCENCGSYTNKLLIESAVSDKSPDEIALDLKAI</sequence>
<keyword evidence="3" id="KW-1185">Reference proteome</keyword>